<dbReference type="SUPFAM" id="SSF52540">
    <property type="entry name" value="P-loop containing nucleoside triphosphate hydrolases"/>
    <property type="match status" value="1"/>
</dbReference>
<dbReference type="EMBL" id="BAAALS010000005">
    <property type="protein sequence ID" value="GAA1744710.1"/>
    <property type="molecule type" value="Genomic_DNA"/>
</dbReference>
<comment type="caution">
    <text evidence="19">The sequence shown here is derived from an EMBL/GenBank/DDBJ whole genome shotgun (WGS) entry which is preliminary data.</text>
</comment>
<dbReference type="EC" id="2.7.1.156" evidence="8"/>
<evidence type="ECO:0000256" key="15">
    <source>
        <dbReference type="ARBA" id="ARBA00023134"/>
    </source>
</evidence>
<dbReference type="Gene3D" id="3.40.50.10210">
    <property type="match status" value="1"/>
</dbReference>
<dbReference type="InterPro" id="IPR027417">
    <property type="entry name" value="P-loop_NTPase"/>
</dbReference>
<keyword evidence="14" id="KW-0067">ATP-binding</keyword>
<feature type="compositionally biased region" description="Acidic residues" evidence="18">
    <location>
        <begin position="555"/>
        <end position="570"/>
    </location>
</feature>
<keyword evidence="11" id="KW-0808">Transferase</keyword>
<comment type="catalytic activity">
    <reaction evidence="2">
        <text>adenosylcob(III)inamide phosphate + GTP + H(+) = adenosylcob(III)inamide-GDP + diphosphate</text>
        <dbReference type="Rhea" id="RHEA:22712"/>
        <dbReference type="ChEBI" id="CHEBI:15378"/>
        <dbReference type="ChEBI" id="CHEBI:33019"/>
        <dbReference type="ChEBI" id="CHEBI:37565"/>
        <dbReference type="ChEBI" id="CHEBI:58502"/>
        <dbReference type="ChEBI" id="CHEBI:60487"/>
        <dbReference type="EC" id="2.7.7.62"/>
    </reaction>
</comment>
<evidence type="ECO:0000256" key="8">
    <source>
        <dbReference type="ARBA" id="ARBA00012016"/>
    </source>
</evidence>
<evidence type="ECO:0000256" key="4">
    <source>
        <dbReference type="ARBA" id="ARBA00003889"/>
    </source>
</evidence>
<dbReference type="RefSeq" id="WP_344078226.1">
    <property type="nucleotide sequence ID" value="NZ_BAAALS010000005.1"/>
</dbReference>
<feature type="region of interest" description="Disordered" evidence="18">
    <location>
        <begin position="548"/>
        <end position="570"/>
    </location>
</feature>
<dbReference type="InterPro" id="IPR036087">
    <property type="entry name" value="Nict_dMeBzImd_PRibTrfase_sf"/>
</dbReference>
<evidence type="ECO:0000256" key="7">
    <source>
        <dbReference type="ARBA" id="ARBA00007490"/>
    </source>
</evidence>
<dbReference type="PANTHER" id="PTHR34848">
    <property type="match status" value="1"/>
</dbReference>
<reference evidence="19 20" key="1">
    <citation type="journal article" date="2019" name="Int. J. Syst. Evol. Microbiol.">
        <title>The Global Catalogue of Microorganisms (GCM) 10K type strain sequencing project: providing services to taxonomists for standard genome sequencing and annotation.</title>
        <authorList>
            <consortium name="The Broad Institute Genomics Platform"/>
            <consortium name="The Broad Institute Genome Sequencing Center for Infectious Disease"/>
            <person name="Wu L."/>
            <person name="Ma J."/>
        </authorList>
    </citation>
    <scope>NUCLEOTIDE SEQUENCE [LARGE SCALE GENOMIC DNA]</scope>
    <source>
        <strain evidence="19 20">JCM 13249</strain>
    </source>
</reference>
<proteinExistence type="inferred from homology"/>
<dbReference type="PANTHER" id="PTHR34848:SF1">
    <property type="entry name" value="BIFUNCTIONAL ADENOSYLCOBALAMIN BIOSYNTHESIS PROTEIN COBU"/>
    <property type="match status" value="1"/>
</dbReference>
<dbReference type="SUPFAM" id="SSF52733">
    <property type="entry name" value="Nicotinate mononucleotide:5,6-dimethylbenzimidazole phosphoribosyltransferase (CobT)"/>
    <property type="match status" value="1"/>
</dbReference>
<dbReference type="Proteomes" id="UP001500655">
    <property type="component" value="Unassembled WGS sequence"/>
</dbReference>
<keyword evidence="20" id="KW-1185">Reference proteome</keyword>
<organism evidence="19 20">
    <name type="scientific">Luedemannella helvata</name>
    <dbReference type="NCBI Taxonomy" id="349315"/>
    <lineage>
        <taxon>Bacteria</taxon>
        <taxon>Bacillati</taxon>
        <taxon>Actinomycetota</taxon>
        <taxon>Actinomycetes</taxon>
        <taxon>Micromonosporales</taxon>
        <taxon>Micromonosporaceae</taxon>
        <taxon>Luedemannella</taxon>
    </lineage>
</organism>
<evidence type="ECO:0000256" key="3">
    <source>
        <dbReference type="ARBA" id="ARBA00001522"/>
    </source>
</evidence>
<evidence type="ECO:0000313" key="20">
    <source>
        <dbReference type="Proteomes" id="UP001500655"/>
    </source>
</evidence>
<keyword evidence="10" id="KW-0169">Cobalamin biosynthesis</keyword>
<comment type="pathway">
    <text evidence="6">Cofactor biosynthesis; adenosylcobalamin biosynthesis; adenosylcobalamin from cob(II)yrinate a,c-diamide: step 5/7.</text>
</comment>
<sequence length="570" mass="57087">MAPSGHPHTLVLGGIRSGKSEYAEGLAASAPRVRYLATARDDGSDPAWSARIAAHRDRRPADWASAEVGSAPGDLIDAFAGAVAGETLIVDDLGTWLAGAQELCDGDGAALRLLVDRLADAVAACPATVVLVSPEVGLSLVPATPLGAAFADALGALNRAVAAVCERVVLVVAGQPVDIKPPATGGVAIPRSTEGLADPPARGTVSAVHQTTVPPVPVPGDATDSGAPEEIVPGLTLPRPDDAAAQAVLDRLTSLDLGVGTPANPGLGALADAVAFAAGTRGSPYPRPFLASRVVLVAGGHEGGVAAGYAAEAGRRPAPLTYLAGAAGASLVTLEWENAAAPIETSDAIGPAQLQAALRAGWAEAERAADEGIELLVLAATGAGAATAATAAIAAVTGAEVQPLLARVVTADGYDDESWMRRSAAVRDALHRVRRRDGDPRTVLMALGGSDLAAATGLLLGAASRRTPVMIDGPVGAAAALLARDFSFLSRMWHLLPDHGRHPATKLAADVLGLETFLDLRLDLGEGATALAALPLWQAALTIAGGGAGRTGEAGETDAGDEADDGADAT</sequence>
<evidence type="ECO:0000256" key="10">
    <source>
        <dbReference type="ARBA" id="ARBA00022573"/>
    </source>
</evidence>
<evidence type="ECO:0000256" key="18">
    <source>
        <dbReference type="SAM" id="MobiDB-lite"/>
    </source>
</evidence>
<name>A0ABN2JZI2_9ACTN</name>
<protein>
    <recommendedName>
        <fullName evidence="16">Adenosylcobinamide kinase</fullName>
        <ecNumber evidence="8">2.7.1.156</ecNumber>
        <ecNumber evidence="9">2.7.7.62</ecNumber>
    </recommendedName>
    <alternativeName>
        <fullName evidence="17">Adenosylcobinamide-phosphate guanylyltransferase</fullName>
    </alternativeName>
</protein>
<evidence type="ECO:0000256" key="17">
    <source>
        <dbReference type="ARBA" id="ARBA00030571"/>
    </source>
</evidence>
<comment type="pathway">
    <text evidence="5">Cofactor biosynthesis; adenosylcobalamin biosynthesis; adenosylcobalamin from cob(II)yrinate a,c-diamide: step 6/7.</text>
</comment>
<keyword evidence="12" id="KW-0547">Nucleotide-binding</keyword>
<evidence type="ECO:0000256" key="5">
    <source>
        <dbReference type="ARBA" id="ARBA00004692"/>
    </source>
</evidence>
<evidence type="ECO:0000256" key="2">
    <source>
        <dbReference type="ARBA" id="ARBA00000711"/>
    </source>
</evidence>
<evidence type="ECO:0000256" key="1">
    <source>
        <dbReference type="ARBA" id="ARBA00000312"/>
    </source>
</evidence>
<evidence type="ECO:0000256" key="16">
    <source>
        <dbReference type="ARBA" id="ARBA00029570"/>
    </source>
</evidence>
<evidence type="ECO:0000256" key="9">
    <source>
        <dbReference type="ARBA" id="ARBA00012523"/>
    </source>
</evidence>
<dbReference type="InterPro" id="IPR003200">
    <property type="entry name" value="Nict_dMeBzImd_PRibTrfase"/>
</dbReference>
<keyword evidence="13" id="KW-0418">Kinase</keyword>
<evidence type="ECO:0000256" key="12">
    <source>
        <dbReference type="ARBA" id="ARBA00022741"/>
    </source>
</evidence>
<gene>
    <name evidence="19" type="ORF">GCM10009681_14560</name>
</gene>
<evidence type="ECO:0000313" key="19">
    <source>
        <dbReference type="EMBL" id="GAA1744710.1"/>
    </source>
</evidence>
<keyword evidence="15" id="KW-0342">GTP-binding</keyword>
<dbReference type="Pfam" id="PF02283">
    <property type="entry name" value="CobU"/>
    <property type="match status" value="1"/>
</dbReference>
<comment type="catalytic activity">
    <reaction evidence="3">
        <text>adenosylcob(III)inamide + GTP = adenosylcob(III)inamide phosphate + GDP + H(+)</text>
        <dbReference type="Rhea" id="RHEA:15765"/>
        <dbReference type="ChEBI" id="CHEBI:2480"/>
        <dbReference type="ChEBI" id="CHEBI:15378"/>
        <dbReference type="ChEBI" id="CHEBI:37565"/>
        <dbReference type="ChEBI" id="CHEBI:58189"/>
        <dbReference type="ChEBI" id="CHEBI:58502"/>
        <dbReference type="EC" id="2.7.1.156"/>
    </reaction>
</comment>
<comment type="similarity">
    <text evidence="7">Belongs to the CobU/CobP family.</text>
</comment>
<dbReference type="InterPro" id="IPR003203">
    <property type="entry name" value="CobU/CobP"/>
</dbReference>
<dbReference type="Pfam" id="PF02277">
    <property type="entry name" value="DBI_PRT"/>
    <property type="match status" value="1"/>
</dbReference>
<evidence type="ECO:0000256" key="13">
    <source>
        <dbReference type="ARBA" id="ARBA00022777"/>
    </source>
</evidence>
<evidence type="ECO:0000256" key="6">
    <source>
        <dbReference type="ARBA" id="ARBA00005159"/>
    </source>
</evidence>
<accession>A0ABN2JZI2</accession>
<comment type="catalytic activity">
    <reaction evidence="1">
        <text>adenosylcob(III)inamide + ATP = adenosylcob(III)inamide phosphate + ADP + H(+)</text>
        <dbReference type="Rhea" id="RHEA:15769"/>
        <dbReference type="ChEBI" id="CHEBI:2480"/>
        <dbReference type="ChEBI" id="CHEBI:15378"/>
        <dbReference type="ChEBI" id="CHEBI:30616"/>
        <dbReference type="ChEBI" id="CHEBI:58502"/>
        <dbReference type="ChEBI" id="CHEBI:456216"/>
        <dbReference type="EC" id="2.7.1.156"/>
    </reaction>
</comment>
<dbReference type="EC" id="2.7.7.62" evidence="9"/>
<evidence type="ECO:0000256" key="14">
    <source>
        <dbReference type="ARBA" id="ARBA00022840"/>
    </source>
</evidence>
<dbReference type="CDD" id="cd00544">
    <property type="entry name" value="CobU"/>
    <property type="match status" value="1"/>
</dbReference>
<evidence type="ECO:0000256" key="11">
    <source>
        <dbReference type="ARBA" id="ARBA00022679"/>
    </source>
</evidence>
<comment type="function">
    <text evidence="4">Catalyzes ATP-dependent phosphorylation of adenosylcobinamide and addition of GMP to adenosylcobinamide phosphate.</text>
</comment>
<dbReference type="Gene3D" id="3.40.50.300">
    <property type="entry name" value="P-loop containing nucleotide triphosphate hydrolases"/>
    <property type="match status" value="1"/>
</dbReference>